<dbReference type="SUPFAM" id="SSF47226">
    <property type="entry name" value="Histidine-containing phosphotransfer domain, HPT domain"/>
    <property type="match status" value="1"/>
</dbReference>
<name>A0A173WMR6_9FIRM</name>
<dbReference type="RefSeq" id="WP_055229556.1">
    <property type="nucleotide sequence ID" value="NZ_CAKMUY010000017.1"/>
</dbReference>
<evidence type="ECO:0000313" key="3">
    <source>
        <dbReference type="Proteomes" id="UP000266172"/>
    </source>
</evidence>
<sequence>MEELFDSLKNWGCDVDGALARFIGDRELYRSCLHTAAGDQNFELLPEALRAGEMGRAFECAHTLKGMLANMGLIPLYDIVVRIVEPLRAGEPAELLPVCDELLAARDRLNTLLKESA</sequence>
<gene>
    <name evidence="2" type="ORF">DWX93_03155</name>
</gene>
<protein>
    <submittedName>
        <fullName evidence="2">Hpt domain-containing protein</fullName>
    </submittedName>
</protein>
<dbReference type="Proteomes" id="UP000266172">
    <property type="component" value="Unassembled WGS sequence"/>
</dbReference>
<feature type="domain" description="HPt" evidence="1">
    <location>
        <begin position="40"/>
        <end position="109"/>
    </location>
</feature>
<evidence type="ECO:0000259" key="1">
    <source>
        <dbReference type="Pfam" id="PF01627"/>
    </source>
</evidence>
<evidence type="ECO:0000313" key="2">
    <source>
        <dbReference type="EMBL" id="RGS42338.1"/>
    </source>
</evidence>
<accession>A0A173WMR6</accession>
<dbReference type="Pfam" id="PF01627">
    <property type="entry name" value="Hpt"/>
    <property type="match status" value="1"/>
</dbReference>
<dbReference type="GO" id="GO:0000160">
    <property type="term" value="P:phosphorelay signal transduction system"/>
    <property type="evidence" value="ECO:0007669"/>
    <property type="project" value="InterPro"/>
</dbReference>
<proteinExistence type="predicted"/>
<dbReference type="InterPro" id="IPR036641">
    <property type="entry name" value="HPT_dom_sf"/>
</dbReference>
<dbReference type="InterPro" id="IPR008207">
    <property type="entry name" value="Sig_transdc_His_kin_Hpt_dom"/>
</dbReference>
<reference evidence="2 3" key="1">
    <citation type="submission" date="2018-08" db="EMBL/GenBank/DDBJ databases">
        <title>A genome reference for cultivated species of the human gut microbiota.</title>
        <authorList>
            <person name="Zou Y."/>
            <person name="Xue W."/>
            <person name="Luo G."/>
        </authorList>
    </citation>
    <scope>NUCLEOTIDE SEQUENCE [LARGE SCALE GENOMIC DNA]</scope>
    <source>
        <strain evidence="2 3">AF22-12AC</strain>
    </source>
</reference>
<organism evidence="2 3">
    <name type="scientific">Roseburia hominis</name>
    <dbReference type="NCBI Taxonomy" id="301301"/>
    <lineage>
        <taxon>Bacteria</taxon>
        <taxon>Bacillati</taxon>
        <taxon>Bacillota</taxon>
        <taxon>Clostridia</taxon>
        <taxon>Lachnospirales</taxon>
        <taxon>Lachnospiraceae</taxon>
        <taxon>Roseburia</taxon>
    </lineage>
</organism>
<dbReference type="AlphaFoldDB" id="A0A173WMR6"/>
<dbReference type="Gene3D" id="1.20.120.160">
    <property type="entry name" value="HPT domain"/>
    <property type="match status" value="1"/>
</dbReference>
<comment type="caution">
    <text evidence="2">The sequence shown here is derived from an EMBL/GenBank/DDBJ whole genome shotgun (WGS) entry which is preliminary data.</text>
</comment>
<dbReference type="EMBL" id="QRVL01000001">
    <property type="protein sequence ID" value="RGS42338.1"/>
    <property type="molecule type" value="Genomic_DNA"/>
</dbReference>